<dbReference type="GeneID" id="20207209"/>
<dbReference type="InterPro" id="IPR029063">
    <property type="entry name" value="SAM-dependent_MTases_sf"/>
</dbReference>
<evidence type="ECO:0000313" key="2">
    <source>
        <dbReference type="EnsemblMetazoa" id="HelroP179258"/>
    </source>
</evidence>
<dbReference type="EMBL" id="AMQM01006796">
    <property type="status" value="NOT_ANNOTATED_CDS"/>
    <property type="molecule type" value="Genomic_DNA"/>
</dbReference>
<name>T1FEG0_HELRO</name>
<dbReference type="Gene3D" id="3.40.50.150">
    <property type="entry name" value="Vaccinia Virus protein VP39"/>
    <property type="match status" value="1"/>
</dbReference>
<dbReference type="HOGENOM" id="CLU_1099525_0_0_1"/>
<dbReference type="InterPro" id="IPR052514">
    <property type="entry name" value="SAM-dependent_MTase"/>
</dbReference>
<proteinExistence type="predicted"/>
<dbReference type="EMBL" id="KB097519">
    <property type="protein sequence ID" value="ESN95488.1"/>
    <property type="molecule type" value="Genomic_DNA"/>
</dbReference>
<keyword evidence="3" id="KW-1185">Reference proteome</keyword>
<reference evidence="2" key="3">
    <citation type="submission" date="2015-06" db="UniProtKB">
        <authorList>
            <consortium name="EnsemblMetazoa"/>
        </authorList>
    </citation>
    <scope>IDENTIFICATION</scope>
</reference>
<protein>
    <recommendedName>
        <fullName evidence="4">Methyltransferase FkbM domain-containing protein</fullName>
    </recommendedName>
</protein>
<dbReference type="SUPFAM" id="SSF53335">
    <property type="entry name" value="S-adenosyl-L-methionine-dependent methyltransferases"/>
    <property type="match status" value="1"/>
</dbReference>
<dbReference type="OrthoDB" id="411251at2759"/>
<dbReference type="PANTHER" id="PTHR34203:SF15">
    <property type="entry name" value="SLL1173 PROTEIN"/>
    <property type="match status" value="1"/>
</dbReference>
<reference evidence="3" key="1">
    <citation type="submission" date="2012-12" db="EMBL/GenBank/DDBJ databases">
        <authorList>
            <person name="Hellsten U."/>
            <person name="Grimwood J."/>
            <person name="Chapman J.A."/>
            <person name="Shapiro H."/>
            <person name="Aerts A."/>
            <person name="Otillar R.P."/>
            <person name="Terry A.Y."/>
            <person name="Boore J.L."/>
            <person name="Simakov O."/>
            <person name="Marletaz F."/>
            <person name="Cho S.-J."/>
            <person name="Edsinger-Gonzales E."/>
            <person name="Havlak P."/>
            <person name="Kuo D.-H."/>
            <person name="Larsson T."/>
            <person name="Lv J."/>
            <person name="Arendt D."/>
            <person name="Savage R."/>
            <person name="Osoegawa K."/>
            <person name="de Jong P."/>
            <person name="Lindberg D.R."/>
            <person name="Seaver E.C."/>
            <person name="Weisblat D.A."/>
            <person name="Putnam N.H."/>
            <person name="Grigoriev I.V."/>
            <person name="Rokhsar D.S."/>
        </authorList>
    </citation>
    <scope>NUCLEOTIDE SEQUENCE</scope>
</reference>
<evidence type="ECO:0008006" key="4">
    <source>
        <dbReference type="Google" id="ProtNLM"/>
    </source>
</evidence>
<reference evidence="1 3" key="2">
    <citation type="journal article" date="2013" name="Nature">
        <title>Insights into bilaterian evolution from three spiralian genomes.</title>
        <authorList>
            <person name="Simakov O."/>
            <person name="Marletaz F."/>
            <person name="Cho S.J."/>
            <person name="Edsinger-Gonzales E."/>
            <person name="Havlak P."/>
            <person name="Hellsten U."/>
            <person name="Kuo D.H."/>
            <person name="Larsson T."/>
            <person name="Lv J."/>
            <person name="Arendt D."/>
            <person name="Savage R."/>
            <person name="Osoegawa K."/>
            <person name="de Jong P."/>
            <person name="Grimwood J."/>
            <person name="Chapman J.A."/>
            <person name="Shapiro H."/>
            <person name="Aerts A."/>
            <person name="Otillar R.P."/>
            <person name="Terry A.Y."/>
            <person name="Boore J.L."/>
            <person name="Grigoriev I.V."/>
            <person name="Lindberg D.R."/>
            <person name="Seaver E.C."/>
            <person name="Weisblat D.A."/>
            <person name="Putnam N.H."/>
            <person name="Rokhsar D.S."/>
        </authorList>
    </citation>
    <scope>NUCLEOTIDE SEQUENCE</scope>
</reference>
<dbReference type="RefSeq" id="XP_009026359.1">
    <property type="nucleotide sequence ID" value="XM_009028111.1"/>
</dbReference>
<dbReference type="PANTHER" id="PTHR34203">
    <property type="entry name" value="METHYLTRANSFERASE, FKBM FAMILY PROTEIN"/>
    <property type="match status" value="1"/>
</dbReference>
<dbReference type="CTD" id="20207209"/>
<dbReference type="AlphaFoldDB" id="T1FEG0"/>
<dbReference type="EnsemblMetazoa" id="HelroT179258">
    <property type="protein sequence ID" value="HelroP179258"/>
    <property type="gene ID" value="HelroG179258"/>
</dbReference>
<accession>T1FEG0</accession>
<sequence length="253" mass="29376">MCAYLSPFTTMGSGSYFTLLAAKQGHWVVAVDPVWGNLRRLNKALRINGLNESVLMLHNAVGPSSGLFTLRNDESNLLESECVGECSFPAKTITMNDLGHLLANHFQKLSANHKVFYEKKISSPQFLDVLRKQKVVLKIDVNCFEHGIFLHADNFFDLHNVIFVIMDWPVKFGIFKFLEMFDSNNKRVKLVLKFFRDRNYDAYSIKDYQLDFLKWKNWPLKIVWSHRSHSKFLTGKIFPDLLKNNFLNILHQS</sequence>
<dbReference type="GO" id="GO:0008171">
    <property type="term" value="F:O-methyltransferase activity"/>
    <property type="evidence" value="ECO:0000318"/>
    <property type="project" value="GO_Central"/>
</dbReference>
<evidence type="ECO:0000313" key="1">
    <source>
        <dbReference type="EMBL" id="ESN95488.1"/>
    </source>
</evidence>
<evidence type="ECO:0000313" key="3">
    <source>
        <dbReference type="Proteomes" id="UP000015101"/>
    </source>
</evidence>
<organism evidence="2 3">
    <name type="scientific">Helobdella robusta</name>
    <name type="common">Californian leech</name>
    <dbReference type="NCBI Taxonomy" id="6412"/>
    <lineage>
        <taxon>Eukaryota</taxon>
        <taxon>Metazoa</taxon>
        <taxon>Spiralia</taxon>
        <taxon>Lophotrochozoa</taxon>
        <taxon>Annelida</taxon>
        <taxon>Clitellata</taxon>
        <taxon>Hirudinea</taxon>
        <taxon>Rhynchobdellida</taxon>
        <taxon>Glossiphoniidae</taxon>
        <taxon>Helobdella</taxon>
    </lineage>
</organism>
<gene>
    <name evidence="2" type="primary">20207209</name>
    <name evidence="1" type="ORF">HELRODRAFT_179258</name>
</gene>
<dbReference type="KEGG" id="hro:HELRODRAFT_179258"/>
<dbReference type="InParanoid" id="T1FEG0"/>
<dbReference type="Proteomes" id="UP000015101">
    <property type="component" value="Unassembled WGS sequence"/>
</dbReference>